<dbReference type="Proteomes" id="UP000807769">
    <property type="component" value="Unassembled WGS sequence"/>
</dbReference>
<accession>A0A9P7E6I5</accession>
<dbReference type="AlphaFoldDB" id="A0A9P7E6I5"/>
<evidence type="ECO:0000256" key="1">
    <source>
        <dbReference type="SAM" id="Phobius"/>
    </source>
</evidence>
<dbReference type="EMBL" id="JABBWG010000027">
    <property type="protein sequence ID" value="KAG1812175.1"/>
    <property type="molecule type" value="Genomic_DNA"/>
</dbReference>
<keyword evidence="1" id="KW-1133">Transmembrane helix</keyword>
<reference evidence="2" key="1">
    <citation type="journal article" date="2020" name="New Phytol.">
        <title>Comparative genomics reveals dynamic genome evolution in host specialist ectomycorrhizal fungi.</title>
        <authorList>
            <person name="Lofgren L.A."/>
            <person name="Nguyen N.H."/>
            <person name="Vilgalys R."/>
            <person name="Ruytinx J."/>
            <person name="Liao H.L."/>
            <person name="Branco S."/>
            <person name="Kuo A."/>
            <person name="LaButti K."/>
            <person name="Lipzen A."/>
            <person name="Andreopoulos W."/>
            <person name="Pangilinan J."/>
            <person name="Riley R."/>
            <person name="Hundley H."/>
            <person name="Na H."/>
            <person name="Barry K."/>
            <person name="Grigoriev I.V."/>
            <person name="Stajich J.E."/>
            <person name="Kennedy P.G."/>
        </authorList>
    </citation>
    <scope>NUCLEOTIDE SEQUENCE</scope>
    <source>
        <strain evidence="2">MN1</strain>
    </source>
</reference>
<comment type="caution">
    <text evidence="2">The sequence shown here is derived from an EMBL/GenBank/DDBJ whole genome shotgun (WGS) entry which is preliminary data.</text>
</comment>
<feature type="transmembrane region" description="Helical" evidence="1">
    <location>
        <begin position="42"/>
        <end position="62"/>
    </location>
</feature>
<gene>
    <name evidence="2" type="ORF">BJ212DRAFT_1371940</name>
</gene>
<name>A0A9P7E6I5_9AGAM</name>
<keyword evidence="1" id="KW-0472">Membrane</keyword>
<feature type="transmembrane region" description="Helical" evidence="1">
    <location>
        <begin position="74"/>
        <end position="92"/>
    </location>
</feature>
<evidence type="ECO:0000313" key="3">
    <source>
        <dbReference type="Proteomes" id="UP000807769"/>
    </source>
</evidence>
<dbReference type="GeneID" id="64630330"/>
<keyword evidence="1" id="KW-0812">Transmembrane</keyword>
<dbReference type="RefSeq" id="XP_041190457.1">
    <property type="nucleotide sequence ID" value="XM_041336313.1"/>
</dbReference>
<sequence length="142" mass="15554">MMNPVRTPLLSHQPGIVRTSCQRSACSGAITYHINRMRIPRIPILIVSVCPNIVYINTPIWFNLTSNMLTLSHFAVALALASSILGVIIPVVPSRRSGELWEGLEHEEVDIGNLAPSRRSGELWLGAEHEEIDVAGPALTPI</sequence>
<organism evidence="2 3">
    <name type="scientific">Suillus subaureus</name>
    <dbReference type="NCBI Taxonomy" id="48587"/>
    <lineage>
        <taxon>Eukaryota</taxon>
        <taxon>Fungi</taxon>
        <taxon>Dikarya</taxon>
        <taxon>Basidiomycota</taxon>
        <taxon>Agaricomycotina</taxon>
        <taxon>Agaricomycetes</taxon>
        <taxon>Agaricomycetidae</taxon>
        <taxon>Boletales</taxon>
        <taxon>Suillineae</taxon>
        <taxon>Suillaceae</taxon>
        <taxon>Suillus</taxon>
    </lineage>
</organism>
<proteinExistence type="predicted"/>
<keyword evidence="3" id="KW-1185">Reference proteome</keyword>
<protein>
    <submittedName>
        <fullName evidence="2">Uncharacterized protein</fullName>
    </submittedName>
</protein>
<dbReference type="OrthoDB" id="2677346at2759"/>
<evidence type="ECO:0000313" key="2">
    <source>
        <dbReference type="EMBL" id="KAG1812175.1"/>
    </source>
</evidence>